<evidence type="ECO:0000256" key="1">
    <source>
        <dbReference type="SAM" id="Phobius"/>
    </source>
</evidence>
<keyword evidence="1" id="KW-0812">Transmembrane</keyword>
<dbReference type="EMBL" id="JALJXV010000004">
    <property type="protein sequence ID" value="MCP1674866.1"/>
    <property type="molecule type" value="Genomic_DNA"/>
</dbReference>
<dbReference type="SUPFAM" id="SSF51905">
    <property type="entry name" value="FAD/NAD(P)-binding domain"/>
    <property type="match status" value="2"/>
</dbReference>
<feature type="transmembrane region" description="Helical" evidence="1">
    <location>
        <begin position="24"/>
        <end position="45"/>
    </location>
</feature>
<organism evidence="3 4">
    <name type="scientific">Natronocella acetinitrilica</name>
    <dbReference type="NCBI Taxonomy" id="414046"/>
    <lineage>
        <taxon>Bacteria</taxon>
        <taxon>Pseudomonadati</taxon>
        <taxon>Pseudomonadota</taxon>
        <taxon>Gammaproteobacteria</taxon>
        <taxon>Chromatiales</taxon>
        <taxon>Ectothiorhodospiraceae</taxon>
        <taxon>Natronocella</taxon>
    </lineage>
</organism>
<dbReference type="PANTHER" id="PTHR10632:SF2">
    <property type="entry name" value="SULFIDE:QUINONE OXIDOREDUCTASE, MITOCHONDRIAL"/>
    <property type="match status" value="1"/>
</dbReference>
<dbReference type="Pfam" id="PF07992">
    <property type="entry name" value="Pyr_redox_2"/>
    <property type="match status" value="1"/>
</dbReference>
<keyword evidence="1" id="KW-0472">Membrane</keyword>
<dbReference type="PROSITE" id="PS51318">
    <property type="entry name" value="TAT"/>
    <property type="match status" value="1"/>
</dbReference>
<dbReference type="Gene3D" id="3.50.50.60">
    <property type="entry name" value="FAD/NAD(P)-binding domain"/>
    <property type="match status" value="2"/>
</dbReference>
<protein>
    <submittedName>
        <fullName evidence="3">Sulfide:quinone oxidoreductase</fullName>
        <ecNumber evidence="3">1.8.5.-</ecNumber>
    </submittedName>
</protein>
<evidence type="ECO:0000259" key="2">
    <source>
        <dbReference type="Pfam" id="PF07992"/>
    </source>
</evidence>
<name>A0AAE3G307_9GAMM</name>
<dbReference type="InterPro" id="IPR036188">
    <property type="entry name" value="FAD/NAD-bd_sf"/>
</dbReference>
<dbReference type="InterPro" id="IPR006311">
    <property type="entry name" value="TAT_signal"/>
</dbReference>
<accession>A0AAE3G307</accession>
<proteinExistence type="predicted"/>
<evidence type="ECO:0000313" key="4">
    <source>
        <dbReference type="Proteomes" id="UP001205843"/>
    </source>
</evidence>
<sequence>MKNIFSKRAIAARDDDIDTGRRQFVITSAAAGALAAAGLGGGTLLAPLPAHAVRTNARIVIVGAGAAGISLASRLSRSLDGARISIIDSREAHYYQPGLTLVATGAWDSSRVFDRTERYLPGDVDWIRDSVVAFEPERNRVHLQRGTTVDYDYLLVATGVELDFAAIDGMDPHLIGSNGIACVYDNPDHAVRTWQAINRFIETGGVGLFTRPPGALKCAGAPLKVTMLTEHGLRKAAKRGQAQLEYFAPDQNLFSQPDINEFLKQHFPHERDIGLNWQHRLIAIDPGRRQATFTTGDGQRTLEYDLIHVVPPMRAPASIRQSELAWGDGSFTGWLEVDRHTLQHQRYPNVFGAGDVVGTPVGKTAASVKAQVPVVVDNLLAVLQGSEPPARYNGYTSCPLITEQGRGILVEFDYEMKMVPSFGFISPYREHWVPWLMKDRMLHAAYNAMLRGRI</sequence>
<dbReference type="GO" id="GO:0070221">
    <property type="term" value="P:sulfide oxidation, using sulfide:quinone oxidoreductase"/>
    <property type="evidence" value="ECO:0007669"/>
    <property type="project" value="TreeGrafter"/>
</dbReference>
<dbReference type="GO" id="GO:0070224">
    <property type="term" value="F:sulfide:quinone oxidoreductase activity"/>
    <property type="evidence" value="ECO:0007669"/>
    <property type="project" value="TreeGrafter"/>
</dbReference>
<dbReference type="GO" id="GO:0071949">
    <property type="term" value="F:FAD binding"/>
    <property type="evidence" value="ECO:0007669"/>
    <property type="project" value="TreeGrafter"/>
</dbReference>
<reference evidence="3" key="1">
    <citation type="submission" date="2022-03" db="EMBL/GenBank/DDBJ databases">
        <title>Genomic Encyclopedia of Type Strains, Phase III (KMG-III): the genomes of soil and plant-associated and newly described type strains.</title>
        <authorList>
            <person name="Whitman W."/>
        </authorList>
    </citation>
    <scope>NUCLEOTIDE SEQUENCE</scope>
    <source>
        <strain evidence="3">ANL 6-2</strain>
    </source>
</reference>
<comment type="caution">
    <text evidence="3">The sequence shown here is derived from an EMBL/GenBank/DDBJ whole genome shotgun (WGS) entry which is preliminary data.</text>
</comment>
<dbReference type="InterPro" id="IPR015904">
    <property type="entry name" value="Sulphide_quinone_reductase"/>
</dbReference>
<dbReference type="AlphaFoldDB" id="A0AAE3G307"/>
<dbReference type="PANTHER" id="PTHR10632">
    <property type="entry name" value="SULFIDE:QUINONE OXIDOREDUCTASE"/>
    <property type="match status" value="1"/>
</dbReference>
<evidence type="ECO:0000313" key="3">
    <source>
        <dbReference type="EMBL" id="MCP1674866.1"/>
    </source>
</evidence>
<dbReference type="RefSeq" id="WP_253477387.1">
    <property type="nucleotide sequence ID" value="NZ_JALJXV010000004.1"/>
</dbReference>
<keyword evidence="1" id="KW-1133">Transmembrane helix</keyword>
<gene>
    <name evidence="3" type="ORF">J2T57_002004</name>
</gene>
<keyword evidence="4" id="KW-1185">Reference proteome</keyword>
<dbReference type="Proteomes" id="UP001205843">
    <property type="component" value="Unassembled WGS sequence"/>
</dbReference>
<keyword evidence="3" id="KW-0560">Oxidoreductase</keyword>
<feature type="domain" description="FAD/NAD(P)-binding" evidence="2">
    <location>
        <begin position="58"/>
        <end position="174"/>
    </location>
</feature>
<dbReference type="InterPro" id="IPR023753">
    <property type="entry name" value="FAD/NAD-binding_dom"/>
</dbReference>
<dbReference type="EC" id="1.8.5.-" evidence="3"/>
<dbReference type="PRINTS" id="PR00368">
    <property type="entry name" value="FADPNR"/>
</dbReference>